<accession>A0AAV7NRL4</accession>
<evidence type="ECO:0000313" key="2">
    <source>
        <dbReference type="Proteomes" id="UP001066276"/>
    </source>
</evidence>
<proteinExistence type="predicted"/>
<dbReference type="AlphaFoldDB" id="A0AAV7NRL4"/>
<reference evidence="1" key="1">
    <citation type="journal article" date="2022" name="bioRxiv">
        <title>Sequencing and chromosome-scale assembly of the giantPleurodeles waltlgenome.</title>
        <authorList>
            <person name="Brown T."/>
            <person name="Elewa A."/>
            <person name="Iarovenko S."/>
            <person name="Subramanian E."/>
            <person name="Araus A.J."/>
            <person name="Petzold A."/>
            <person name="Susuki M."/>
            <person name="Suzuki K.-i.T."/>
            <person name="Hayashi T."/>
            <person name="Toyoda A."/>
            <person name="Oliveira C."/>
            <person name="Osipova E."/>
            <person name="Leigh N.D."/>
            <person name="Simon A."/>
            <person name="Yun M.H."/>
        </authorList>
    </citation>
    <scope>NUCLEOTIDE SEQUENCE</scope>
    <source>
        <strain evidence="1">20211129_DDA</strain>
        <tissue evidence="1">Liver</tissue>
    </source>
</reference>
<evidence type="ECO:0000313" key="1">
    <source>
        <dbReference type="EMBL" id="KAJ1118169.1"/>
    </source>
</evidence>
<dbReference type="EMBL" id="JANPWB010000012">
    <property type="protein sequence ID" value="KAJ1118169.1"/>
    <property type="molecule type" value="Genomic_DNA"/>
</dbReference>
<keyword evidence="2" id="KW-1185">Reference proteome</keyword>
<comment type="caution">
    <text evidence="1">The sequence shown here is derived from an EMBL/GenBank/DDBJ whole genome shotgun (WGS) entry which is preliminary data.</text>
</comment>
<name>A0AAV7NRL4_PLEWA</name>
<organism evidence="1 2">
    <name type="scientific">Pleurodeles waltl</name>
    <name type="common">Iberian ribbed newt</name>
    <dbReference type="NCBI Taxonomy" id="8319"/>
    <lineage>
        <taxon>Eukaryota</taxon>
        <taxon>Metazoa</taxon>
        <taxon>Chordata</taxon>
        <taxon>Craniata</taxon>
        <taxon>Vertebrata</taxon>
        <taxon>Euteleostomi</taxon>
        <taxon>Amphibia</taxon>
        <taxon>Batrachia</taxon>
        <taxon>Caudata</taxon>
        <taxon>Salamandroidea</taxon>
        <taxon>Salamandridae</taxon>
        <taxon>Pleurodelinae</taxon>
        <taxon>Pleurodeles</taxon>
    </lineage>
</organism>
<protein>
    <submittedName>
        <fullName evidence="1">Uncharacterized protein</fullName>
    </submittedName>
</protein>
<gene>
    <name evidence="1" type="ORF">NDU88_006364</name>
</gene>
<sequence>MLAFALGAGSGPFRASEGGLAIVGRSEERYGIAASFSAGAPRRARAGGRCPAWHGPRASRARQVFTPPNMGAAMPMLNSLPGGVAQRAGVLLRRGALRQLEASSPSPWCWR</sequence>
<dbReference type="Proteomes" id="UP001066276">
    <property type="component" value="Chromosome 8"/>
</dbReference>